<evidence type="ECO:0000256" key="1">
    <source>
        <dbReference type="ARBA" id="ARBA00023015"/>
    </source>
</evidence>
<keyword evidence="6" id="KW-1185">Reference proteome</keyword>
<dbReference type="InterPro" id="IPR009057">
    <property type="entry name" value="Homeodomain-like_sf"/>
</dbReference>
<dbReference type="SUPFAM" id="SSF52317">
    <property type="entry name" value="Class I glutamine amidotransferase-like"/>
    <property type="match status" value="1"/>
</dbReference>
<keyword evidence="2" id="KW-0238">DNA-binding</keyword>
<sequence>MSSRAGATDRTAAGLKSVAPLKRVSVILTEPVSVFEFAMATEIFGIDRRDEGYEPFDFRVCALHPERPLVTKTVTPFQIIASHGLDAVKGSQLVIVSATPPRGEHGYPPQIIRAIQQAHDDGAVILSLCSGAFLLGAAGLLDGRPSTTHWMYADELQQEFPRTRVDCGVLYVDDGNVITSAGTAAGIDAALHLIRRELGQEIAIRIARRMVVPPHRDGGQQQFVDLPLPVDDSEALGGLLAWISDNLAEPHSAASLARRLNLSERTFARRFVAETGATPHKWINQQRVLEARRLLEESDLSVEQIADRVGFNSSVVLRDHFRRHVGLAPVEYRRRFGQVHTA</sequence>
<dbReference type="InterPro" id="IPR018060">
    <property type="entry name" value="HTH_AraC"/>
</dbReference>
<dbReference type="PANTHER" id="PTHR43130:SF3">
    <property type="entry name" value="HTH-TYPE TRANSCRIPTIONAL REGULATOR RV1931C"/>
    <property type="match status" value="1"/>
</dbReference>
<dbReference type="Gene3D" id="3.40.50.880">
    <property type="match status" value="1"/>
</dbReference>
<dbReference type="Gene3D" id="1.10.10.60">
    <property type="entry name" value="Homeodomain-like"/>
    <property type="match status" value="1"/>
</dbReference>
<accession>A0A516Q380</accession>
<name>A0A516Q380_9ACTN</name>
<evidence type="ECO:0000256" key="2">
    <source>
        <dbReference type="ARBA" id="ARBA00023125"/>
    </source>
</evidence>
<gene>
    <name evidence="5" type="ORF">FOE78_19985</name>
</gene>
<dbReference type="RefSeq" id="WP_143987833.1">
    <property type="nucleotide sequence ID" value="NZ_CP041692.1"/>
</dbReference>
<protein>
    <submittedName>
        <fullName evidence="5">Helix-turn-helix domain-containing protein</fullName>
    </submittedName>
</protein>
<evidence type="ECO:0000259" key="4">
    <source>
        <dbReference type="PROSITE" id="PS01124"/>
    </source>
</evidence>
<dbReference type="KEGG" id="mik:FOE78_19985"/>
<dbReference type="CDD" id="cd03137">
    <property type="entry name" value="GATase1_AraC_1"/>
    <property type="match status" value="1"/>
</dbReference>
<dbReference type="InterPro" id="IPR018062">
    <property type="entry name" value="HTH_AraC-typ_CS"/>
</dbReference>
<proteinExistence type="predicted"/>
<dbReference type="EMBL" id="CP041692">
    <property type="protein sequence ID" value="QDP97879.1"/>
    <property type="molecule type" value="Genomic_DNA"/>
</dbReference>
<dbReference type="AlphaFoldDB" id="A0A516Q380"/>
<dbReference type="Proteomes" id="UP000319263">
    <property type="component" value="Chromosome"/>
</dbReference>
<dbReference type="InterPro" id="IPR052158">
    <property type="entry name" value="INH-QAR"/>
</dbReference>
<dbReference type="InterPro" id="IPR002818">
    <property type="entry name" value="DJ-1/PfpI"/>
</dbReference>
<dbReference type="GO" id="GO:0043565">
    <property type="term" value="F:sequence-specific DNA binding"/>
    <property type="evidence" value="ECO:0007669"/>
    <property type="project" value="InterPro"/>
</dbReference>
<dbReference type="PROSITE" id="PS00041">
    <property type="entry name" value="HTH_ARAC_FAMILY_1"/>
    <property type="match status" value="1"/>
</dbReference>
<evidence type="ECO:0000313" key="6">
    <source>
        <dbReference type="Proteomes" id="UP000319263"/>
    </source>
</evidence>
<keyword evidence="3" id="KW-0804">Transcription</keyword>
<dbReference type="InterPro" id="IPR029062">
    <property type="entry name" value="Class_I_gatase-like"/>
</dbReference>
<dbReference type="SUPFAM" id="SSF46689">
    <property type="entry name" value="Homeodomain-like"/>
    <property type="match status" value="2"/>
</dbReference>
<dbReference type="GO" id="GO:0003700">
    <property type="term" value="F:DNA-binding transcription factor activity"/>
    <property type="evidence" value="ECO:0007669"/>
    <property type="project" value="InterPro"/>
</dbReference>
<evidence type="ECO:0000256" key="3">
    <source>
        <dbReference type="ARBA" id="ARBA00023163"/>
    </source>
</evidence>
<reference evidence="5 6" key="1">
    <citation type="submission" date="2019-07" db="EMBL/GenBank/DDBJ databases">
        <title>Microlunatus dokdonensis sp. nov. isolated from the rhizospheric soil of the wild plant Elymus tsukushiensis.</title>
        <authorList>
            <person name="Ghim S.-Y."/>
            <person name="Hwang Y.-J."/>
            <person name="Son J.-S."/>
            <person name="Shin J.-H."/>
        </authorList>
    </citation>
    <scope>NUCLEOTIDE SEQUENCE [LARGE SCALE GENOMIC DNA]</scope>
    <source>
        <strain evidence="5 6">KUDC0627</strain>
    </source>
</reference>
<feature type="domain" description="HTH araC/xylS-type" evidence="4">
    <location>
        <begin position="237"/>
        <end position="335"/>
    </location>
</feature>
<dbReference type="SMART" id="SM00342">
    <property type="entry name" value="HTH_ARAC"/>
    <property type="match status" value="1"/>
</dbReference>
<dbReference type="Pfam" id="PF12833">
    <property type="entry name" value="HTH_18"/>
    <property type="match status" value="1"/>
</dbReference>
<organism evidence="5 6">
    <name type="scientific">Microlunatus elymi</name>
    <dbReference type="NCBI Taxonomy" id="2596828"/>
    <lineage>
        <taxon>Bacteria</taxon>
        <taxon>Bacillati</taxon>
        <taxon>Actinomycetota</taxon>
        <taxon>Actinomycetes</taxon>
        <taxon>Propionibacteriales</taxon>
        <taxon>Propionibacteriaceae</taxon>
        <taxon>Microlunatus</taxon>
    </lineage>
</organism>
<dbReference type="PROSITE" id="PS01124">
    <property type="entry name" value="HTH_ARAC_FAMILY_2"/>
    <property type="match status" value="1"/>
</dbReference>
<evidence type="ECO:0000313" key="5">
    <source>
        <dbReference type="EMBL" id="QDP97879.1"/>
    </source>
</evidence>
<keyword evidence="1" id="KW-0805">Transcription regulation</keyword>
<dbReference type="OrthoDB" id="3992151at2"/>
<dbReference type="Pfam" id="PF01965">
    <property type="entry name" value="DJ-1_PfpI"/>
    <property type="match status" value="1"/>
</dbReference>
<dbReference type="PANTHER" id="PTHR43130">
    <property type="entry name" value="ARAC-FAMILY TRANSCRIPTIONAL REGULATOR"/>
    <property type="match status" value="1"/>
</dbReference>